<comment type="caution">
    <text evidence="10">The sequence shown here is derived from an EMBL/GenBank/DDBJ whole genome shotgun (WGS) entry which is preliminary data.</text>
</comment>
<dbReference type="Proteomes" id="UP000619265">
    <property type="component" value="Unassembled WGS sequence"/>
</dbReference>
<evidence type="ECO:0000313" key="11">
    <source>
        <dbReference type="Proteomes" id="UP000619265"/>
    </source>
</evidence>
<dbReference type="Gramene" id="Jr02_20450_p1">
    <property type="protein sequence ID" value="cds.Jr02_20450_p1"/>
    <property type="gene ID" value="Jr02_20450"/>
</dbReference>
<evidence type="ECO:0000256" key="8">
    <source>
        <dbReference type="RuleBase" id="RU361169"/>
    </source>
</evidence>
<evidence type="ECO:0000256" key="6">
    <source>
        <dbReference type="ARBA" id="ARBA00023295"/>
    </source>
</evidence>
<dbReference type="GO" id="GO:0004650">
    <property type="term" value="F:polygalacturonase activity"/>
    <property type="evidence" value="ECO:0007669"/>
    <property type="project" value="InterPro"/>
</dbReference>
<evidence type="ECO:0000313" key="10">
    <source>
        <dbReference type="EMBL" id="KAF5478517.1"/>
    </source>
</evidence>
<comment type="similarity">
    <text evidence="2 8">Belongs to the glycosyl hydrolase 28 family.</text>
</comment>
<feature type="signal peptide" evidence="9">
    <location>
        <begin position="1"/>
        <end position="23"/>
    </location>
</feature>
<dbReference type="InterPro" id="IPR006626">
    <property type="entry name" value="PbH1"/>
</dbReference>
<evidence type="ECO:0000256" key="4">
    <source>
        <dbReference type="ARBA" id="ARBA00022525"/>
    </source>
</evidence>
<dbReference type="InterPro" id="IPR012334">
    <property type="entry name" value="Pectin_lyas_fold"/>
</dbReference>
<proteinExistence type="inferred from homology"/>
<keyword evidence="6 8" id="KW-0326">Glycosidase</keyword>
<keyword evidence="5 8" id="KW-0378">Hydrolase</keyword>
<dbReference type="SUPFAM" id="SSF51126">
    <property type="entry name" value="Pectin lyase-like"/>
    <property type="match status" value="1"/>
</dbReference>
<dbReference type="PANTHER" id="PTHR31375">
    <property type="match status" value="1"/>
</dbReference>
<feature type="chain" id="PRO_5032909828" description="Polygalacturonase At3g15720" evidence="9">
    <location>
        <begin position="24"/>
        <end position="402"/>
    </location>
</feature>
<evidence type="ECO:0000256" key="3">
    <source>
        <dbReference type="ARBA" id="ARBA00022512"/>
    </source>
</evidence>
<protein>
    <recommendedName>
        <fullName evidence="12">Polygalacturonase At3g15720</fullName>
    </recommendedName>
</protein>
<dbReference type="Pfam" id="PF00295">
    <property type="entry name" value="Glyco_hydro_28"/>
    <property type="match status" value="1"/>
</dbReference>
<reference evidence="10" key="2">
    <citation type="submission" date="2020-03" db="EMBL/GenBank/DDBJ databases">
        <title>Walnut 2.0.</title>
        <authorList>
            <person name="Marrano A."/>
            <person name="Britton M."/>
            <person name="Zimin A.V."/>
            <person name="Zaini P.A."/>
            <person name="Workman R."/>
            <person name="Puiu D."/>
            <person name="Bianco L."/>
            <person name="Allen B.J."/>
            <person name="Troggio M."/>
            <person name="Leslie C.A."/>
            <person name="Timp W."/>
            <person name="Dendekar A."/>
            <person name="Salzberg S.L."/>
            <person name="Neale D.B."/>
        </authorList>
    </citation>
    <scope>NUCLEOTIDE SEQUENCE</scope>
    <source>
        <tissue evidence="10">Leaves</tissue>
    </source>
</reference>
<dbReference type="InterPro" id="IPR011050">
    <property type="entry name" value="Pectin_lyase_fold/virulence"/>
</dbReference>
<evidence type="ECO:0008006" key="12">
    <source>
        <dbReference type="Google" id="ProtNLM"/>
    </source>
</evidence>
<sequence>MQGLIIFILLSCILILTPPLSSCARLLLSLAAGDTFNVIHYGAVGNGKTDDSQSFLKAWEDVCGASEGTPTLEIPNGMTFMLSPVAFKGPCKTNSVHVLLQGTIVAPSRDAWNGNDKWIQFSEIDGLIIDGGGLIDGQGSSWWQDCHSNCKRPTALHINDCHGSRLTGIRHLNSAKNHISIASCTDFYISDLEITAPGESPNTDGIDISRSTSITIEKSKIGTGDDCIAINGGTSNIKINQVTCGPGHGISIGSLGEDGSYDTVEEVYVRGCTFKGCQNGARIKTWAGGAGYARKITFEDITLEDSQHPIIIDQFYSSHDGTQGPSKGSSVAVSDVTYRDVRGTSADDEAIIFNCSEESCKNIVMDQIDITSSVPGKDAHAVCKNAEGTATSTVPSVPCLSD</sequence>
<dbReference type="AlphaFoldDB" id="A0A833XUX8"/>
<keyword evidence="4" id="KW-0964">Secreted</keyword>
<keyword evidence="7" id="KW-0961">Cell wall biogenesis/degradation</keyword>
<accession>A0A833XUX8</accession>
<name>A0A833XUX8_JUGRE</name>
<evidence type="ECO:0000256" key="7">
    <source>
        <dbReference type="ARBA" id="ARBA00023316"/>
    </source>
</evidence>
<dbReference type="GO" id="GO:0071555">
    <property type="term" value="P:cell wall organization"/>
    <property type="evidence" value="ECO:0007669"/>
    <property type="project" value="UniProtKB-KW"/>
</dbReference>
<gene>
    <name evidence="10" type="ORF">F2P56_005069</name>
</gene>
<dbReference type="Gene3D" id="2.160.20.10">
    <property type="entry name" value="Single-stranded right-handed beta-helix, Pectin lyase-like"/>
    <property type="match status" value="1"/>
</dbReference>
<evidence type="ECO:0000256" key="9">
    <source>
        <dbReference type="SAM" id="SignalP"/>
    </source>
</evidence>
<dbReference type="GO" id="GO:0005975">
    <property type="term" value="P:carbohydrate metabolic process"/>
    <property type="evidence" value="ECO:0007669"/>
    <property type="project" value="InterPro"/>
</dbReference>
<reference evidence="10" key="1">
    <citation type="submission" date="2015-10" db="EMBL/GenBank/DDBJ databases">
        <authorList>
            <person name="Martinez-Garcia P.J."/>
            <person name="Crepeau M.W."/>
            <person name="Puiu D."/>
            <person name="Gonzalez-Ibeas D."/>
            <person name="Whalen J."/>
            <person name="Stevens K."/>
            <person name="Paul R."/>
            <person name="Butterfield T."/>
            <person name="Britton M."/>
            <person name="Reagan R."/>
            <person name="Chakraborty S."/>
            <person name="Walawage S.L."/>
            <person name="Vasquez-Gross H.A."/>
            <person name="Cardeno C."/>
            <person name="Famula R."/>
            <person name="Pratt K."/>
            <person name="Kuruganti S."/>
            <person name="Aradhya M.K."/>
            <person name="Leslie C.A."/>
            <person name="Dandekar A.M."/>
            <person name="Salzberg S.L."/>
            <person name="Wegrzyn J.L."/>
            <person name="Langley C.H."/>
            <person name="Neale D.B."/>
        </authorList>
    </citation>
    <scope>NUCLEOTIDE SEQUENCE</scope>
    <source>
        <tissue evidence="10">Leaves</tissue>
    </source>
</reference>
<evidence type="ECO:0000256" key="5">
    <source>
        <dbReference type="ARBA" id="ARBA00022801"/>
    </source>
</evidence>
<organism evidence="10 11">
    <name type="scientific">Juglans regia</name>
    <name type="common">English walnut</name>
    <dbReference type="NCBI Taxonomy" id="51240"/>
    <lineage>
        <taxon>Eukaryota</taxon>
        <taxon>Viridiplantae</taxon>
        <taxon>Streptophyta</taxon>
        <taxon>Embryophyta</taxon>
        <taxon>Tracheophyta</taxon>
        <taxon>Spermatophyta</taxon>
        <taxon>Magnoliopsida</taxon>
        <taxon>eudicotyledons</taxon>
        <taxon>Gunneridae</taxon>
        <taxon>Pentapetalae</taxon>
        <taxon>rosids</taxon>
        <taxon>fabids</taxon>
        <taxon>Fagales</taxon>
        <taxon>Juglandaceae</taxon>
        <taxon>Juglans</taxon>
    </lineage>
</organism>
<evidence type="ECO:0000256" key="1">
    <source>
        <dbReference type="ARBA" id="ARBA00004191"/>
    </source>
</evidence>
<keyword evidence="9" id="KW-0732">Signal</keyword>
<keyword evidence="3" id="KW-0134">Cell wall</keyword>
<dbReference type="EMBL" id="LIHL02000002">
    <property type="protein sequence ID" value="KAF5478517.1"/>
    <property type="molecule type" value="Genomic_DNA"/>
</dbReference>
<dbReference type="InterPro" id="IPR000743">
    <property type="entry name" value="Glyco_hydro_28"/>
</dbReference>
<comment type="subcellular location">
    <subcellularLocation>
        <location evidence="1">Secreted</location>
        <location evidence="1">Cell wall</location>
    </subcellularLocation>
</comment>
<evidence type="ECO:0000256" key="2">
    <source>
        <dbReference type="ARBA" id="ARBA00008834"/>
    </source>
</evidence>
<dbReference type="SMART" id="SM00710">
    <property type="entry name" value="PbH1"/>
    <property type="match status" value="5"/>
</dbReference>